<evidence type="ECO:0008006" key="3">
    <source>
        <dbReference type="Google" id="ProtNLM"/>
    </source>
</evidence>
<evidence type="ECO:0000313" key="1">
    <source>
        <dbReference type="EMBL" id="MBV7257790.1"/>
    </source>
</evidence>
<keyword evidence="2" id="KW-1185">Reference proteome</keyword>
<reference evidence="1 2" key="1">
    <citation type="submission" date="2021-04" db="EMBL/GenBank/DDBJ databases">
        <authorList>
            <person name="Pira H."/>
            <person name="Risdian C."/>
            <person name="Wink J."/>
        </authorList>
    </citation>
    <scope>NUCLEOTIDE SEQUENCE [LARGE SCALE GENOMIC DNA]</scope>
    <source>
        <strain evidence="1 2">WHA3</strain>
    </source>
</reference>
<comment type="caution">
    <text evidence="1">The sequence shown here is derived from an EMBL/GenBank/DDBJ whole genome shotgun (WGS) entry which is preliminary data.</text>
</comment>
<gene>
    <name evidence="1" type="ORF">KCG44_13470</name>
</gene>
<organism evidence="1 2">
    <name type="scientific">Pacificimonas pallii</name>
    <dbReference type="NCBI Taxonomy" id="2827236"/>
    <lineage>
        <taxon>Bacteria</taxon>
        <taxon>Pseudomonadati</taxon>
        <taxon>Pseudomonadota</taxon>
        <taxon>Alphaproteobacteria</taxon>
        <taxon>Sphingomonadales</taxon>
        <taxon>Sphingosinicellaceae</taxon>
        <taxon>Pacificimonas</taxon>
    </lineage>
</organism>
<dbReference type="RefSeq" id="WP_218446639.1">
    <property type="nucleotide sequence ID" value="NZ_JAGSPA010000005.1"/>
</dbReference>
<accession>A0ABS6SHS0</accession>
<dbReference type="EMBL" id="JAGSPA010000005">
    <property type="protein sequence ID" value="MBV7257790.1"/>
    <property type="molecule type" value="Genomic_DNA"/>
</dbReference>
<sequence>MKPFSTLVGVRKPLRDIATAVRDRLPEIAPSLADVTSIRVTDREEIADGCLRLVNEWRVDPKLPSAVRQAIPGDRLGWNDHALWTADLTQCTWRIEPFFMPGAIRCAGTTRFETAMGGRGTKAVFTGEFDVDPAALSRIPVAWRGAATSAIEMIVGSMIPRNFRKTIEAAAALLD</sequence>
<evidence type="ECO:0000313" key="2">
    <source>
        <dbReference type="Proteomes" id="UP000722336"/>
    </source>
</evidence>
<dbReference type="Proteomes" id="UP000722336">
    <property type="component" value="Unassembled WGS sequence"/>
</dbReference>
<protein>
    <recommendedName>
        <fullName evidence="3">Cyclase</fullName>
    </recommendedName>
</protein>
<name>A0ABS6SHS0_9SPHN</name>
<proteinExistence type="predicted"/>